<dbReference type="Proteomes" id="UP000799439">
    <property type="component" value="Unassembled WGS sequence"/>
</dbReference>
<evidence type="ECO:0000313" key="2">
    <source>
        <dbReference type="Proteomes" id="UP000799439"/>
    </source>
</evidence>
<dbReference type="OrthoDB" id="3778236at2759"/>
<gene>
    <name evidence="1" type="ORF">K461DRAFT_324659</name>
</gene>
<sequence>MDFEAKMCLGIAVPQSIRDFMIAGPQPQPSTTDALVRAEIERFGEEHDLPPAEIDKACQLASGSDDLVILLERPADNHAYMAPFGAFVRDCHTLQAVDEMIRFVTRESRSIYNTSVLDAFMFKPLNRQDRYSNTTCHDLVEVLLRIKKPHTLLACCKDIESDHWLKRFRGYRHDARRVQTIPGLELEDIGGQQVRTVRSSHPGYCINHVIYNPELRMKMILGLAMAFARTEENQRQLIEAASKVSPISNR</sequence>
<evidence type="ECO:0000313" key="1">
    <source>
        <dbReference type="EMBL" id="KAF2148294.1"/>
    </source>
</evidence>
<keyword evidence="2" id="KW-1185">Reference proteome</keyword>
<accession>A0A9P4IWS1</accession>
<name>A0A9P4IWS1_9PEZI</name>
<dbReference type="AlphaFoldDB" id="A0A9P4IWS1"/>
<comment type="caution">
    <text evidence="1">The sequence shown here is derived from an EMBL/GenBank/DDBJ whole genome shotgun (WGS) entry which is preliminary data.</text>
</comment>
<dbReference type="EMBL" id="ML996093">
    <property type="protein sequence ID" value="KAF2148294.1"/>
    <property type="molecule type" value="Genomic_DNA"/>
</dbReference>
<proteinExistence type="predicted"/>
<feature type="non-terminal residue" evidence="1">
    <location>
        <position position="1"/>
    </location>
</feature>
<organism evidence="1 2">
    <name type="scientific">Myriangium duriaei CBS 260.36</name>
    <dbReference type="NCBI Taxonomy" id="1168546"/>
    <lineage>
        <taxon>Eukaryota</taxon>
        <taxon>Fungi</taxon>
        <taxon>Dikarya</taxon>
        <taxon>Ascomycota</taxon>
        <taxon>Pezizomycotina</taxon>
        <taxon>Dothideomycetes</taxon>
        <taxon>Dothideomycetidae</taxon>
        <taxon>Myriangiales</taxon>
        <taxon>Myriangiaceae</taxon>
        <taxon>Myriangium</taxon>
    </lineage>
</organism>
<protein>
    <submittedName>
        <fullName evidence="1">Uncharacterized protein</fullName>
    </submittedName>
</protein>
<reference evidence="1" key="1">
    <citation type="journal article" date="2020" name="Stud. Mycol.">
        <title>101 Dothideomycetes genomes: a test case for predicting lifestyles and emergence of pathogens.</title>
        <authorList>
            <person name="Haridas S."/>
            <person name="Albert R."/>
            <person name="Binder M."/>
            <person name="Bloem J."/>
            <person name="Labutti K."/>
            <person name="Salamov A."/>
            <person name="Andreopoulos B."/>
            <person name="Baker S."/>
            <person name="Barry K."/>
            <person name="Bills G."/>
            <person name="Bluhm B."/>
            <person name="Cannon C."/>
            <person name="Castanera R."/>
            <person name="Culley D."/>
            <person name="Daum C."/>
            <person name="Ezra D."/>
            <person name="Gonzalez J."/>
            <person name="Henrissat B."/>
            <person name="Kuo A."/>
            <person name="Liang C."/>
            <person name="Lipzen A."/>
            <person name="Lutzoni F."/>
            <person name="Magnuson J."/>
            <person name="Mondo S."/>
            <person name="Nolan M."/>
            <person name="Ohm R."/>
            <person name="Pangilinan J."/>
            <person name="Park H.-J."/>
            <person name="Ramirez L."/>
            <person name="Alfaro M."/>
            <person name="Sun H."/>
            <person name="Tritt A."/>
            <person name="Yoshinaga Y."/>
            <person name="Zwiers L.-H."/>
            <person name="Turgeon B."/>
            <person name="Goodwin S."/>
            <person name="Spatafora J."/>
            <person name="Crous P."/>
            <person name="Grigoriev I."/>
        </authorList>
    </citation>
    <scope>NUCLEOTIDE SEQUENCE</scope>
    <source>
        <strain evidence="1">CBS 260.36</strain>
    </source>
</reference>